<dbReference type="Proteomes" id="UP001234989">
    <property type="component" value="Chromosome 8"/>
</dbReference>
<evidence type="ECO:0000313" key="2">
    <source>
        <dbReference type="Proteomes" id="UP001234989"/>
    </source>
</evidence>
<protein>
    <submittedName>
        <fullName evidence="1">Uncharacterized protein</fullName>
    </submittedName>
</protein>
<keyword evidence="2" id="KW-1185">Reference proteome</keyword>
<accession>A0AAF0U8D9</accession>
<dbReference type="AlphaFoldDB" id="A0AAF0U8D9"/>
<name>A0AAF0U8D9_SOLVR</name>
<reference evidence="1" key="1">
    <citation type="submission" date="2023-08" db="EMBL/GenBank/DDBJ databases">
        <title>A de novo genome assembly of Solanum verrucosum Schlechtendal, a Mexican diploid species geographically isolated from the other diploid A-genome species in potato relatives.</title>
        <authorList>
            <person name="Hosaka K."/>
        </authorList>
    </citation>
    <scope>NUCLEOTIDE SEQUENCE</scope>
    <source>
        <tissue evidence="1">Young leaves</tissue>
    </source>
</reference>
<evidence type="ECO:0000313" key="1">
    <source>
        <dbReference type="EMBL" id="WMV40949.1"/>
    </source>
</evidence>
<sequence length="108" mass="11730">MSPSSNGEQLVITGGEIKSLIFVCVFGVCNHLLLEDSESSWRSCVIARGFSPLSKENYIIIMSCFIGSDTKRPLWCKLEGNIERNNSAASLASSEMPYNRALAGIPDG</sequence>
<organism evidence="1 2">
    <name type="scientific">Solanum verrucosum</name>
    <dbReference type="NCBI Taxonomy" id="315347"/>
    <lineage>
        <taxon>Eukaryota</taxon>
        <taxon>Viridiplantae</taxon>
        <taxon>Streptophyta</taxon>
        <taxon>Embryophyta</taxon>
        <taxon>Tracheophyta</taxon>
        <taxon>Spermatophyta</taxon>
        <taxon>Magnoliopsida</taxon>
        <taxon>eudicotyledons</taxon>
        <taxon>Gunneridae</taxon>
        <taxon>Pentapetalae</taxon>
        <taxon>asterids</taxon>
        <taxon>lamiids</taxon>
        <taxon>Solanales</taxon>
        <taxon>Solanaceae</taxon>
        <taxon>Solanoideae</taxon>
        <taxon>Solaneae</taxon>
        <taxon>Solanum</taxon>
    </lineage>
</organism>
<dbReference type="EMBL" id="CP133619">
    <property type="protein sequence ID" value="WMV40949.1"/>
    <property type="molecule type" value="Genomic_DNA"/>
</dbReference>
<proteinExistence type="predicted"/>
<gene>
    <name evidence="1" type="ORF">MTR67_034334</name>
</gene>